<organism evidence="1 2">
    <name type="scientific">Cryomorpha ignava</name>
    <dbReference type="NCBI Taxonomy" id="101383"/>
    <lineage>
        <taxon>Bacteria</taxon>
        <taxon>Pseudomonadati</taxon>
        <taxon>Bacteroidota</taxon>
        <taxon>Flavobacteriia</taxon>
        <taxon>Flavobacteriales</taxon>
        <taxon>Cryomorphaceae</taxon>
        <taxon>Cryomorpha</taxon>
    </lineage>
</organism>
<dbReference type="Proteomes" id="UP000486602">
    <property type="component" value="Unassembled WGS sequence"/>
</dbReference>
<dbReference type="EMBL" id="JAAGVY010000030">
    <property type="protein sequence ID" value="NEN24636.1"/>
    <property type="molecule type" value="Genomic_DNA"/>
</dbReference>
<dbReference type="AlphaFoldDB" id="A0A7K3WT51"/>
<keyword evidence="2" id="KW-1185">Reference proteome</keyword>
<evidence type="ECO:0000313" key="1">
    <source>
        <dbReference type="EMBL" id="NEN24636.1"/>
    </source>
</evidence>
<gene>
    <name evidence="1" type="ORF">G3O08_14105</name>
</gene>
<comment type="caution">
    <text evidence="1">The sequence shown here is derived from an EMBL/GenBank/DDBJ whole genome shotgun (WGS) entry which is preliminary data.</text>
</comment>
<sequence length="152" mass="17642">MPVFIHLANLIIPKSIVEAKYPGGIKSFKAENDFDGENHNQQDDELFSISRKFIHEFDIGMLIQKGFDYDKENHFSNDFVLLPRKGKAPWQPEWLEQNGVFAWHTSSHPESIKRANFIAHELDAETIKRSSDLGVNLLLPIRRDQSDYYPKD</sequence>
<proteinExistence type="predicted"/>
<reference evidence="1 2" key="1">
    <citation type="submission" date="2020-02" db="EMBL/GenBank/DDBJ databases">
        <title>Out from the shadows clarifying the taxonomy of the family Cryomorphaceae and related taxa by utilizing the GTDB taxonomic framework.</title>
        <authorList>
            <person name="Bowman J.P."/>
        </authorList>
    </citation>
    <scope>NUCLEOTIDE SEQUENCE [LARGE SCALE GENOMIC DNA]</scope>
    <source>
        <strain evidence="1 2">QSSC 1-22</strain>
    </source>
</reference>
<protein>
    <submittedName>
        <fullName evidence="1">Uncharacterized protein</fullName>
    </submittedName>
</protein>
<accession>A0A7K3WT51</accession>
<evidence type="ECO:0000313" key="2">
    <source>
        <dbReference type="Proteomes" id="UP000486602"/>
    </source>
</evidence>
<dbReference type="RefSeq" id="WP_163286031.1">
    <property type="nucleotide sequence ID" value="NZ_JAAGVY010000030.1"/>
</dbReference>
<name>A0A7K3WT51_9FLAO</name>